<reference evidence="2 3" key="1">
    <citation type="submission" date="2024-04" db="EMBL/GenBank/DDBJ databases">
        <authorList>
            <consortium name="Genoscope - CEA"/>
            <person name="William W."/>
        </authorList>
    </citation>
    <scope>NUCLEOTIDE SEQUENCE [LARGE SCALE GENOMIC DNA]</scope>
</reference>
<comment type="caution">
    <text evidence="2">The sequence shown here is derived from an EMBL/GenBank/DDBJ whole genome shotgun (WGS) entry which is preliminary data.</text>
</comment>
<dbReference type="Pfam" id="PF13649">
    <property type="entry name" value="Methyltransf_25"/>
    <property type="match status" value="1"/>
</dbReference>
<evidence type="ECO:0000313" key="2">
    <source>
        <dbReference type="EMBL" id="CAL1527701.1"/>
    </source>
</evidence>
<dbReference type="AlphaFoldDB" id="A0AAV2H240"/>
<dbReference type="EMBL" id="CAXITT010000021">
    <property type="protein sequence ID" value="CAL1527701.1"/>
    <property type="molecule type" value="Genomic_DNA"/>
</dbReference>
<dbReference type="InterPro" id="IPR041698">
    <property type="entry name" value="Methyltransf_25"/>
</dbReference>
<dbReference type="SUPFAM" id="SSF53335">
    <property type="entry name" value="S-adenosyl-L-methionine-dependent methyltransferases"/>
    <property type="match status" value="1"/>
</dbReference>
<sequence length="225" mass="25202">MAEASTANDFAHEPGLSREEIANRYTQWAQDAKYEQDLSEVNYKGPLISAEIMVELFPESSNRDAVYILDVAAGSGFAGQQIRRRGFTKIDALEPSEGMMNLAIAKNIYTRTFLAYLNGTSLNIESDFYDVALICGGMGQGHIPCSGLDELVRVVKPGGLVIIVMREKYLTSVAEYKDRLEPRMKELELADQWEPVFRRVVPQYSFQNNGVVFVFRVKSNSVIKG</sequence>
<feature type="domain" description="Methyltransferase" evidence="1">
    <location>
        <begin position="68"/>
        <end position="159"/>
    </location>
</feature>
<evidence type="ECO:0000259" key="1">
    <source>
        <dbReference type="Pfam" id="PF13649"/>
    </source>
</evidence>
<keyword evidence="3" id="KW-1185">Reference proteome</keyword>
<accession>A0AAV2H240</accession>
<dbReference type="Proteomes" id="UP001497497">
    <property type="component" value="Unassembled WGS sequence"/>
</dbReference>
<dbReference type="CDD" id="cd02440">
    <property type="entry name" value="AdoMet_MTases"/>
    <property type="match status" value="1"/>
</dbReference>
<evidence type="ECO:0000313" key="3">
    <source>
        <dbReference type="Proteomes" id="UP001497497"/>
    </source>
</evidence>
<dbReference type="InterPro" id="IPR029063">
    <property type="entry name" value="SAM-dependent_MTases_sf"/>
</dbReference>
<organism evidence="2 3">
    <name type="scientific">Lymnaea stagnalis</name>
    <name type="common">Great pond snail</name>
    <name type="synonym">Helix stagnalis</name>
    <dbReference type="NCBI Taxonomy" id="6523"/>
    <lineage>
        <taxon>Eukaryota</taxon>
        <taxon>Metazoa</taxon>
        <taxon>Spiralia</taxon>
        <taxon>Lophotrochozoa</taxon>
        <taxon>Mollusca</taxon>
        <taxon>Gastropoda</taxon>
        <taxon>Heterobranchia</taxon>
        <taxon>Euthyneura</taxon>
        <taxon>Panpulmonata</taxon>
        <taxon>Hygrophila</taxon>
        <taxon>Lymnaeoidea</taxon>
        <taxon>Lymnaeidae</taxon>
        <taxon>Lymnaea</taxon>
    </lineage>
</organism>
<name>A0AAV2H240_LYMST</name>
<dbReference type="Gene3D" id="3.40.50.150">
    <property type="entry name" value="Vaccinia Virus protein VP39"/>
    <property type="match status" value="1"/>
</dbReference>
<proteinExistence type="predicted"/>
<protein>
    <recommendedName>
        <fullName evidence="1">Methyltransferase domain-containing protein</fullName>
    </recommendedName>
</protein>
<gene>
    <name evidence="2" type="ORF">GSLYS_00001871001</name>
</gene>